<dbReference type="Proteomes" id="UP000036959">
    <property type="component" value="Unassembled WGS sequence"/>
</dbReference>
<comment type="caution">
    <text evidence="1">The sequence shown here is derived from an EMBL/GenBank/DDBJ whole genome shotgun (WGS) entry which is preliminary data.</text>
</comment>
<sequence length="97" mass="10798">MDLYTDTKPQGAFSALLADQDLTHLERMLRRFLSCDSGGPALPTSYWRERIATVIGQAHLSPTQIQTVHRLYLYLDIAEHAGRDDTTLPVAQAACLV</sequence>
<dbReference type="OrthoDB" id="9007456at2"/>
<dbReference type="EMBL" id="LFJJ01000152">
    <property type="protein sequence ID" value="KND59191.1"/>
    <property type="molecule type" value="Genomic_DNA"/>
</dbReference>
<organism evidence="1 2">
    <name type="scientific">Candidatus Burkholderia verschuerenii</name>
    <dbReference type="NCBI Taxonomy" id="242163"/>
    <lineage>
        <taxon>Bacteria</taxon>
        <taxon>Pseudomonadati</taxon>
        <taxon>Pseudomonadota</taxon>
        <taxon>Betaproteobacteria</taxon>
        <taxon>Burkholderiales</taxon>
        <taxon>Burkholderiaceae</taxon>
        <taxon>Burkholderia</taxon>
    </lineage>
</organism>
<keyword evidence="2" id="KW-1185">Reference proteome</keyword>
<evidence type="ECO:0000313" key="2">
    <source>
        <dbReference type="Proteomes" id="UP000036959"/>
    </source>
</evidence>
<gene>
    <name evidence="1" type="ORF">BVER_01115c</name>
</gene>
<protein>
    <submittedName>
        <fullName evidence="1">Uncharacterized protein</fullName>
    </submittedName>
</protein>
<dbReference type="PATRIC" id="fig|242163.4.peg.1600"/>
<dbReference type="AlphaFoldDB" id="A0A0L0MA70"/>
<proteinExistence type="predicted"/>
<dbReference type="RefSeq" id="WP_050454980.1">
    <property type="nucleotide sequence ID" value="NZ_LFJJ01000152.1"/>
</dbReference>
<name>A0A0L0MA70_9BURK</name>
<accession>A0A0L0MA70</accession>
<evidence type="ECO:0000313" key="1">
    <source>
        <dbReference type="EMBL" id="KND59191.1"/>
    </source>
</evidence>
<reference evidence="2" key="1">
    <citation type="submission" date="2015-06" db="EMBL/GenBank/DDBJ databases">
        <title>Comparative genomics of Burkholderia leaf nodule symbionts.</title>
        <authorList>
            <person name="Carlier A."/>
            <person name="Eberl L."/>
            <person name="Pinto-Carbo M."/>
        </authorList>
    </citation>
    <scope>NUCLEOTIDE SEQUENCE [LARGE SCALE GENOMIC DNA]</scope>
    <source>
        <strain evidence="2">UZHbot4</strain>
    </source>
</reference>